<evidence type="ECO:0000256" key="2">
    <source>
        <dbReference type="ARBA" id="ARBA00023315"/>
    </source>
</evidence>
<comment type="caution">
    <text evidence="4">The sequence shown here is derived from an EMBL/GenBank/DDBJ whole genome shotgun (WGS) entry which is preliminary data.</text>
</comment>
<name>A0A4R1MYH2_9FIRM</name>
<keyword evidence="1 4" id="KW-0808">Transferase</keyword>
<keyword evidence="2" id="KW-0012">Acyltransferase</keyword>
<feature type="domain" description="N-acetyltransferase" evidence="3">
    <location>
        <begin position="4"/>
        <end position="164"/>
    </location>
</feature>
<dbReference type="Pfam" id="PF13420">
    <property type="entry name" value="Acetyltransf_4"/>
    <property type="match status" value="1"/>
</dbReference>
<dbReference type="InterPro" id="IPR000182">
    <property type="entry name" value="GNAT_dom"/>
</dbReference>
<proteinExistence type="predicted"/>
<dbReference type="Gene3D" id="3.40.630.30">
    <property type="match status" value="1"/>
</dbReference>
<evidence type="ECO:0000256" key="1">
    <source>
        <dbReference type="ARBA" id="ARBA00022679"/>
    </source>
</evidence>
<evidence type="ECO:0000313" key="4">
    <source>
        <dbReference type="EMBL" id="TCK98185.1"/>
    </source>
</evidence>
<dbReference type="OrthoDB" id="9798006at2"/>
<sequence length="164" mass="19175">MDLINFEVVADEHLSFITALYNDYIRNTTITFHKKELAIEDMKKIIYHNNPRYVSYVIYYQGNLCGYCILGQYRDREAYEDCGEVAIYLDRPYWHKGIGSASIDFLEAKAKANKFHVLLSAISGENKVSIQLFEKKGYTQCAHFKEIGKKFDKVLDVIYYQKIL</sequence>
<dbReference type="Proteomes" id="UP000294545">
    <property type="component" value="Unassembled WGS sequence"/>
</dbReference>
<dbReference type="PANTHER" id="PTHR43072">
    <property type="entry name" value="N-ACETYLTRANSFERASE"/>
    <property type="match status" value="1"/>
</dbReference>
<reference evidence="4 5" key="1">
    <citation type="submission" date="2019-03" db="EMBL/GenBank/DDBJ databases">
        <title>Genomic Encyclopedia of Type Strains, Phase IV (KMG-IV): sequencing the most valuable type-strain genomes for metagenomic binning, comparative biology and taxonomic classification.</title>
        <authorList>
            <person name="Goeker M."/>
        </authorList>
    </citation>
    <scope>NUCLEOTIDE SEQUENCE [LARGE SCALE GENOMIC DNA]</scope>
    <source>
        <strain evidence="4 5">DSM 24176</strain>
    </source>
</reference>
<dbReference type="PROSITE" id="PS51186">
    <property type="entry name" value="GNAT"/>
    <property type="match status" value="1"/>
</dbReference>
<keyword evidence="5" id="KW-1185">Reference proteome</keyword>
<dbReference type="GO" id="GO:0016747">
    <property type="term" value="F:acyltransferase activity, transferring groups other than amino-acyl groups"/>
    <property type="evidence" value="ECO:0007669"/>
    <property type="project" value="InterPro"/>
</dbReference>
<dbReference type="AlphaFoldDB" id="A0A4R1MYH2"/>
<gene>
    <name evidence="4" type="ORF">EDC19_0603</name>
</gene>
<organism evidence="4 5">
    <name type="scientific">Natranaerovirga hydrolytica</name>
    <dbReference type="NCBI Taxonomy" id="680378"/>
    <lineage>
        <taxon>Bacteria</taxon>
        <taxon>Bacillati</taxon>
        <taxon>Bacillota</taxon>
        <taxon>Clostridia</taxon>
        <taxon>Lachnospirales</taxon>
        <taxon>Natranaerovirgaceae</taxon>
        <taxon>Natranaerovirga</taxon>
    </lineage>
</organism>
<dbReference type="CDD" id="cd04301">
    <property type="entry name" value="NAT_SF"/>
    <property type="match status" value="1"/>
</dbReference>
<dbReference type="EMBL" id="SMGQ01000011">
    <property type="protein sequence ID" value="TCK98185.1"/>
    <property type="molecule type" value="Genomic_DNA"/>
</dbReference>
<dbReference type="RefSeq" id="WP_132280307.1">
    <property type="nucleotide sequence ID" value="NZ_SMGQ01000011.1"/>
</dbReference>
<dbReference type="InterPro" id="IPR016181">
    <property type="entry name" value="Acyl_CoA_acyltransferase"/>
</dbReference>
<protein>
    <submittedName>
        <fullName evidence="4">Phosphinothricin acetyltransferase</fullName>
    </submittedName>
</protein>
<evidence type="ECO:0000313" key="5">
    <source>
        <dbReference type="Proteomes" id="UP000294545"/>
    </source>
</evidence>
<dbReference type="PANTHER" id="PTHR43072:SF23">
    <property type="entry name" value="UPF0039 PROTEIN C11D3.02C"/>
    <property type="match status" value="1"/>
</dbReference>
<accession>A0A4R1MYH2</accession>
<evidence type="ECO:0000259" key="3">
    <source>
        <dbReference type="PROSITE" id="PS51186"/>
    </source>
</evidence>
<dbReference type="SUPFAM" id="SSF55729">
    <property type="entry name" value="Acyl-CoA N-acyltransferases (Nat)"/>
    <property type="match status" value="1"/>
</dbReference>